<proteinExistence type="predicted"/>
<organism evidence="1 2">
    <name type="scientific">Gossypium australe</name>
    <dbReference type="NCBI Taxonomy" id="47621"/>
    <lineage>
        <taxon>Eukaryota</taxon>
        <taxon>Viridiplantae</taxon>
        <taxon>Streptophyta</taxon>
        <taxon>Embryophyta</taxon>
        <taxon>Tracheophyta</taxon>
        <taxon>Spermatophyta</taxon>
        <taxon>Magnoliopsida</taxon>
        <taxon>eudicotyledons</taxon>
        <taxon>Gunneridae</taxon>
        <taxon>Pentapetalae</taxon>
        <taxon>rosids</taxon>
        <taxon>malvids</taxon>
        <taxon>Malvales</taxon>
        <taxon>Malvaceae</taxon>
        <taxon>Malvoideae</taxon>
        <taxon>Gossypium</taxon>
    </lineage>
</organism>
<evidence type="ECO:0000313" key="1">
    <source>
        <dbReference type="EMBL" id="KAA3470439.1"/>
    </source>
</evidence>
<protein>
    <submittedName>
        <fullName evidence="1">Uncharacterized protein</fullName>
    </submittedName>
</protein>
<name>A0A5B6VME2_9ROSI</name>
<comment type="caution">
    <text evidence="1">The sequence shown here is derived from an EMBL/GenBank/DDBJ whole genome shotgun (WGS) entry which is preliminary data.</text>
</comment>
<gene>
    <name evidence="1" type="ORF">EPI10_016149</name>
</gene>
<dbReference type="EMBL" id="SMMG02000006">
    <property type="protein sequence ID" value="KAA3470439.1"/>
    <property type="molecule type" value="Genomic_DNA"/>
</dbReference>
<dbReference type="Proteomes" id="UP000325315">
    <property type="component" value="Unassembled WGS sequence"/>
</dbReference>
<sequence>MEHITRRVVVQWREACGGSCRSRVRVALCTIIFYFASSMGKVFEVDRNTKEWLLFRESNLNYIYVCRMAEGLSNPSLPLPSTNKGEVQQSQARFVTKGCATHEVTRCVQTLHTRYRQCRKAESG</sequence>
<evidence type="ECO:0000313" key="2">
    <source>
        <dbReference type="Proteomes" id="UP000325315"/>
    </source>
</evidence>
<dbReference type="AlphaFoldDB" id="A0A5B6VME2"/>
<reference evidence="2" key="1">
    <citation type="journal article" date="2019" name="Plant Biotechnol. J.">
        <title>Genome sequencing of the Australian wild diploid species Gossypium australe highlights disease resistance and delayed gland morphogenesis.</title>
        <authorList>
            <person name="Cai Y."/>
            <person name="Cai X."/>
            <person name="Wang Q."/>
            <person name="Wang P."/>
            <person name="Zhang Y."/>
            <person name="Cai C."/>
            <person name="Xu Y."/>
            <person name="Wang K."/>
            <person name="Zhou Z."/>
            <person name="Wang C."/>
            <person name="Geng S."/>
            <person name="Li B."/>
            <person name="Dong Q."/>
            <person name="Hou Y."/>
            <person name="Wang H."/>
            <person name="Ai P."/>
            <person name="Liu Z."/>
            <person name="Yi F."/>
            <person name="Sun M."/>
            <person name="An G."/>
            <person name="Cheng J."/>
            <person name="Zhang Y."/>
            <person name="Shi Q."/>
            <person name="Xie Y."/>
            <person name="Shi X."/>
            <person name="Chang Y."/>
            <person name="Huang F."/>
            <person name="Chen Y."/>
            <person name="Hong S."/>
            <person name="Mi L."/>
            <person name="Sun Q."/>
            <person name="Zhang L."/>
            <person name="Zhou B."/>
            <person name="Peng R."/>
            <person name="Zhang X."/>
            <person name="Liu F."/>
        </authorList>
    </citation>
    <scope>NUCLEOTIDE SEQUENCE [LARGE SCALE GENOMIC DNA]</scope>
    <source>
        <strain evidence="2">cv. PA1801</strain>
    </source>
</reference>
<keyword evidence="2" id="KW-1185">Reference proteome</keyword>
<accession>A0A5B6VME2</accession>